<name>A0ABY4WYN9_9GAMM</name>
<proteinExistence type="predicted"/>
<accession>A0ABY4WYN9</accession>
<protein>
    <submittedName>
        <fullName evidence="2">Class I SAM-dependent methyltransferase</fullName>
    </submittedName>
</protein>
<evidence type="ECO:0000313" key="3">
    <source>
        <dbReference type="Proteomes" id="UP001056255"/>
    </source>
</evidence>
<keyword evidence="3" id="KW-1185">Reference proteome</keyword>
<reference evidence="2" key="1">
    <citation type="submission" date="2021-08" db="EMBL/GenBank/DDBJ databases">
        <authorList>
            <person name="Sakaguchi M."/>
            <person name="Kikuchi T."/>
            <person name="Urbanczyk H."/>
        </authorList>
    </citation>
    <scope>NUCLEOTIDE SEQUENCE</scope>
    <source>
        <strain evidence="2">020920N</strain>
    </source>
</reference>
<dbReference type="CDD" id="cd02440">
    <property type="entry name" value="AdoMet_MTases"/>
    <property type="match status" value="1"/>
</dbReference>
<dbReference type="GO" id="GO:0008168">
    <property type="term" value="F:methyltransferase activity"/>
    <property type="evidence" value="ECO:0007669"/>
    <property type="project" value="UniProtKB-KW"/>
</dbReference>
<sequence length="228" mass="25695">MYSKFAQQYDEVIQGNIYNALFERPNLQAMLGDIKEKNILDLGCGSGVYAGYFLSEGAASVTCLDFSAEMVNIVKNKFNKRVSAYAQDLSEGLPKEADGQYDVIVCPLVIHYLKDLTALFSDVYRVLKPGGYMAFSTHHPFADFECSTSGNYFDTELVQEEWNTVGTPVQVNFYRRPLVEITNAVTNAGLSITQISEGQVSETIKQTCQQTYERLRKHPNFIFIKCQK</sequence>
<dbReference type="Pfam" id="PF08241">
    <property type="entry name" value="Methyltransf_11"/>
    <property type="match status" value="1"/>
</dbReference>
<keyword evidence="2" id="KW-0489">Methyltransferase</keyword>
<evidence type="ECO:0000259" key="1">
    <source>
        <dbReference type="Pfam" id="PF08241"/>
    </source>
</evidence>
<dbReference type="InterPro" id="IPR013216">
    <property type="entry name" value="Methyltransf_11"/>
</dbReference>
<feature type="domain" description="Methyltransferase type 11" evidence="1">
    <location>
        <begin position="40"/>
        <end position="135"/>
    </location>
</feature>
<organism evidence="2 3">
    <name type="scientific">Grimontia kaedaensis</name>
    <dbReference type="NCBI Taxonomy" id="2872157"/>
    <lineage>
        <taxon>Bacteria</taxon>
        <taxon>Pseudomonadati</taxon>
        <taxon>Pseudomonadota</taxon>
        <taxon>Gammaproteobacteria</taxon>
        <taxon>Vibrionales</taxon>
        <taxon>Vibrionaceae</taxon>
        <taxon>Grimontia</taxon>
    </lineage>
</organism>
<dbReference type="SUPFAM" id="SSF53335">
    <property type="entry name" value="S-adenosyl-L-methionine-dependent methyltransferases"/>
    <property type="match status" value="1"/>
</dbReference>
<dbReference type="PANTHER" id="PTHR43861:SF1">
    <property type="entry name" value="TRANS-ACONITATE 2-METHYLTRANSFERASE"/>
    <property type="match status" value="1"/>
</dbReference>
<dbReference type="Proteomes" id="UP001056255">
    <property type="component" value="Chromosome I"/>
</dbReference>
<dbReference type="PANTHER" id="PTHR43861">
    <property type="entry name" value="TRANS-ACONITATE 2-METHYLTRANSFERASE-RELATED"/>
    <property type="match status" value="1"/>
</dbReference>
<dbReference type="InterPro" id="IPR029063">
    <property type="entry name" value="SAM-dependent_MTases_sf"/>
</dbReference>
<evidence type="ECO:0000313" key="2">
    <source>
        <dbReference type="EMBL" id="USH04102.1"/>
    </source>
</evidence>
<dbReference type="EMBL" id="CP082275">
    <property type="protein sequence ID" value="USH04102.1"/>
    <property type="molecule type" value="Genomic_DNA"/>
</dbReference>
<gene>
    <name evidence="2" type="ORF">K6Q96_07570</name>
</gene>
<dbReference type="Gene3D" id="3.40.50.150">
    <property type="entry name" value="Vaccinia Virus protein VP39"/>
    <property type="match status" value="1"/>
</dbReference>
<dbReference type="GO" id="GO:0032259">
    <property type="term" value="P:methylation"/>
    <property type="evidence" value="ECO:0007669"/>
    <property type="project" value="UniProtKB-KW"/>
</dbReference>
<keyword evidence="2" id="KW-0808">Transferase</keyword>